<dbReference type="OrthoDB" id="6368787at2"/>
<dbReference type="AlphaFoldDB" id="R8B3F9"/>
<keyword evidence="1" id="KW-0812">Transmembrane</keyword>
<dbReference type="PATRIC" id="fig|1318628.3.peg.699"/>
<comment type="caution">
    <text evidence="2">The sequence shown here is derived from an EMBL/GenBank/DDBJ whole genome shotgun (WGS) entry which is preliminary data.</text>
</comment>
<keyword evidence="1" id="KW-1133">Transmembrane helix</keyword>
<dbReference type="Proteomes" id="UP000016540">
    <property type="component" value="Unassembled WGS sequence"/>
</dbReference>
<organism evidence="2 3">
    <name type="scientific">Marinobacter lipolyticus SM19</name>
    <dbReference type="NCBI Taxonomy" id="1318628"/>
    <lineage>
        <taxon>Bacteria</taxon>
        <taxon>Pseudomonadati</taxon>
        <taxon>Pseudomonadota</taxon>
        <taxon>Gammaproteobacteria</taxon>
        <taxon>Pseudomonadales</taxon>
        <taxon>Marinobacteraceae</taxon>
        <taxon>Marinobacter</taxon>
    </lineage>
</organism>
<feature type="transmembrane region" description="Helical" evidence="1">
    <location>
        <begin position="12"/>
        <end position="29"/>
    </location>
</feature>
<reference evidence="2 3" key="1">
    <citation type="journal article" date="2013" name="Genome Announc.">
        <title>Draft Genome Sequence of the Moderately Halophilic Bacterium Marinobacter lipolyticus Strain SM19.</title>
        <authorList>
            <person name="Papke R.T."/>
            <person name="de la Haba R.R."/>
            <person name="Infante-Dominguez C."/>
            <person name="Perez D."/>
            <person name="Sanchez-Porro C."/>
            <person name="Lapierre P."/>
            <person name="Ventosa A."/>
        </authorList>
    </citation>
    <scope>NUCLEOTIDE SEQUENCE [LARGE SCALE GENOMIC DNA]</scope>
    <source>
        <strain evidence="2 3">SM19</strain>
    </source>
</reference>
<evidence type="ECO:0000313" key="2">
    <source>
        <dbReference type="EMBL" id="EON93069.1"/>
    </source>
</evidence>
<feature type="transmembrane region" description="Helical" evidence="1">
    <location>
        <begin position="109"/>
        <end position="130"/>
    </location>
</feature>
<name>R8B3F9_9GAMM</name>
<accession>R8B3F9</accession>
<dbReference type="HOGENOM" id="CLU_1794196_0_0_6"/>
<gene>
    <name evidence="2" type="ORF">MARLIPOL_03515</name>
</gene>
<dbReference type="STRING" id="1318628.MARLIPOL_03515"/>
<dbReference type="RefSeq" id="WP_012136702.1">
    <property type="nucleotide sequence ID" value="NZ_KE007306.1"/>
</dbReference>
<dbReference type="NCBIfam" id="NF038216">
    <property type="entry name" value="ABZJ_00895_fam"/>
    <property type="match status" value="1"/>
</dbReference>
<keyword evidence="1" id="KW-0472">Membrane</keyword>
<keyword evidence="3" id="KW-1185">Reference proteome</keyword>
<dbReference type="InterPro" id="IPR047730">
    <property type="entry name" value="ABZJ_00895-like"/>
</dbReference>
<dbReference type="EMBL" id="ASAD01000007">
    <property type="protein sequence ID" value="EON93069.1"/>
    <property type="molecule type" value="Genomic_DNA"/>
</dbReference>
<feature type="transmembrane region" description="Helical" evidence="1">
    <location>
        <begin position="67"/>
        <end position="89"/>
    </location>
</feature>
<evidence type="ECO:0000313" key="3">
    <source>
        <dbReference type="Proteomes" id="UP000016540"/>
    </source>
</evidence>
<feature type="transmembrane region" description="Helical" evidence="1">
    <location>
        <begin position="35"/>
        <end position="55"/>
    </location>
</feature>
<sequence>MITKTILNFTGLYAALQLCIITIGEVFNIEMNSGAQIGAMIGAAYGAMVASVSAFGRAPTFRENWIMSISVNIIALVVSFIFLIVLLFVSADAPAIDEVMMVISEFPLGILMIGFAVAVLVQTLVCLLIFGRVARRYLAKLNPA</sequence>
<evidence type="ECO:0000256" key="1">
    <source>
        <dbReference type="SAM" id="Phobius"/>
    </source>
</evidence>
<proteinExistence type="predicted"/>
<protein>
    <submittedName>
        <fullName evidence="2">Uncharacterized protein</fullName>
    </submittedName>
</protein>